<comment type="caution">
    <text evidence="1">The sequence shown here is derived from an EMBL/GenBank/DDBJ whole genome shotgun (WGS) entry which is preliminary data.</text>
</comment>
<protein>
    <submittedName>
        <fullName evidence="1">Uncharacterized protein</fullName>
    </submittedName>
</protein>
<dbReference type="Proteomes" id="UP000290289">
    <property type="component" value="Chromosome 11"/>
</dbReference>
<sequence length="150" mass="16864">MLRPIPPPLISFSSIIGLFSDKPSTQDLRAREDLARTVSRVRDELVQNVGDSEKIVRILEAKLIDRAGLQNLYIISWTKGTKALNTCGNQNTSHQDLKRFKEGCRLSSTRKFRSRTIQLLLNCMHNAFVNGPVSVAGCVHENVEEVFLTI</sequence>
<organism evidence="1 2">
    <name type="scientific">Malus domestica</name>
    <name type="common">Apple</name>
    <name type="synonym">Pyrus malus</name>
    <dbReference type="NCBI Taxonomy" id="3750"/>
    <lineage>
        <taxon>Eukaryota</taxon>
        <taxon>Viridiplantae</taxon>
        <taxon>Streptophyta</taxon>
        <taxon>Embryophyta</taxon>
        <taxon>Tracheophyta</taxon>
        <taxon>Spermatophyta</taxon>
        <taxon>Magnoliopsida</taxon>
        <taxon>eudicotyledons</taxon>
        <taxon>Gunneridae</taxon>
        <taxon>Pentapetalae</taxon>
        <taxon>rosids</taxon>
        <taxon>fabids</taxon>
        <taxon>Rosales</taxon>
        <taxon>Rosaceae</taxon>
        <taxon>Amygdaloideae</taxon>
        <taxon>Maleae</taxon>
        <taxon>Malus</taxon>
    </lineage>
</organism>
<evidence type="ECO:0000313" key="1">
    <source>
        <dbReference type="EMBL" id="RXH84275.1"/>
    </source>
</evidence>
<dbReference type="AlphaFoldDB" id="A0A498IQ64"/>
<evidence type="ECO:0000313" key="2">
    <source>
        <dbReference type="Proteomes" id="UP000290289"/>
    </source>
</evidence>
<proteinExistence type="predicted"/>
<reference evidence="1 2" key="1">
    <citation type="submission" date="2018-10" db="EMBL/GenBank/DDBJ databases">
        <title>A high-quality apple genome assembly.</title>
        <authorList>
            <person name="Hu J."/>
        </authorList>
    </citation>
    <scope>NUCLEOTIDE SEQUENCE [LARGE SCALE GENOMIC DNA]</scope>
    <source>
        <strain evidence="2">cv. HFTH1</strain>
        <tissue evidence="1">Young leaf</tissue>
    </source>
</reference>
<gene>
    <name evidence="1" type="ORF">DVH24_027174</name>
</gene>
<name>A0A498IQ64_MALDO</name>
<keyword evidence="2" id="KW-1185">Reference proteome</keyword>
<dbReference type="EMBL" id="RDQH01000337">
    <property type="protein sequence ID" value="RXH84275.1"/>
    <property type="molecule type" value="Genomic_DNA"/>
</dbReference>
<accession>A0A498IQ64</accession>